<protein>
    <submittedName>
        <fullName evidence="1">Uncharacterized protein</fullName>
    </submittedName>
</protein>
<proteinExistence type="predicted"/>
<comment type="caution">
    <text evidence="1">The sequence shown here is derived from an EMBL/GenBank/DDBJ whole genome shotgun (WGS) entry which is preliminary data.</text>
</comment>
<dbReference type="EMBL" id="CM042012">
    <property type="protein sequence ID" value="KAI3751880.1"/>
    <property type="molecule type" value="Genomic_DNA"/>
</dbReference>
<evidence type="ECO:0000313" key="1">
    <source>
        <dbReference type="EMBL" id="KAI3751880.1"/>
    </source>
</evidence>
<reference evidence="2" key="1">
    <citation type="journal article" date="2022" name="Mol. Ecol. Resour.">
        <title>The genomes of chicory, endive, great burdock and yacon provide insights into Asteraceae palaeo-polyploidization history and plant inulin production.</title>
        <authorList>
            <person name="Fan W."/>
            <person name="Wang S."/>
            <person name="Wang H."/>
            <person name="Wang A."/>
            <person name="Jiang F."/>
            <person name="Liu H."/>
            <person name="Zhao H."/>
            <person name="Xu D."/>
            <person name="Zhang Y."/>
        </authorList>
    </citation>
    <scope>NUCLEOTIDE SEQUENCE [LARGE SCALE GENOMIC DNA]</scope>
    <source>
        <strain evidence="2">cv. Punajuju</strain>
    </source>
</reference>
<name>A0ACB9DZJ6_CICIN</name>
<accession>A0ACB9DZJ6</accession>
<sequence>MHTMFLWCSGYHVCFTRKRSPVRSRAETIAFSYLLMKKKLYIAARVFDFEGFTNFEDPTTLLPHLLSSVFGKFHFSIDWGLKLPSSDSLRFHFEYRKSLVCGFFLSASYNRKGKNSKTVVTGTTDLITFSISGLLIDLTSTDLGYAFVFTHKEYDLPCLDVAFNLRFCDERILQQLQVGLQSLRTRDQEERVSTQVLLKAIADACKVQSSIMFISSLTEDEVSNAVLMQRGGNGEDSE</sequence>
<gene>
    <name evidence="1" type="ORF">L2E82_22971</name>
</gene>
<organism evidence="1 2">
    <name type="scientific">Cichorium intybus</name>
    <name type="common">Chicory</name>
    <dbReference type="NCBI Taxonomy" id="13427"/>
    <lineage>
        <taxon>Eukaryota</taxon>
        <taxon>Viridiplantae</taxon>
        <taxon>Streptophyta</taxon>
        <taxon>Embryophyta</taxon>
        <taxon>Tracheophyta</taxon>
        <taxon>Spermatophyta</taxon>
        <taxon>Magnoliopsida</taxon>
        <taxon>eudicotyledons</taxon>
        <taxon>Gunneridae</taxon>
        <taxon>Pentapetalae</taxon>
        <taxon>asterids</taxon>
        <taxon>campanulids</taxon>
        <taxon>Asterales</taxon>
        <taxon>Asteraceae</taxon>
        <taxon>Cichorioideae</taxon>
        <taxon>Cichorieae</taxon>
        <taxon>Cichoriinae</taxon>
        <taxon>Cichorium</taxon>
    </lineage>
</organism>
<reference evidence="1 2" key="2">
    <citation type="journal article" date="2022" name="Mol. Ecol. Resour.">
        <title>The genomes of chicory, endive, great burdock and yacon provide insights into Asteraceae paleo-polyploidization history and plant inulin production.</title>
        <authorList>
            <person name="Fan W."/>
            <person name="Wang S."/>
            <person name="Wang H."/>
            <person name="Wang A."/>
            <person name="Jiang F."/>
            <person name="Liu H."/>
            <person name="Zhao H."/>
            <person name="Xu D."/>
            <person name="Zhang Y."/>
        </authorList>
    </citation>
    <scope>NUCLEOTIDE SEQUENCE [LARGE SCALE GENOMIC DNA]</scope>
    <source>
        <strain evidence="2">cv. Punajuju</strain>
        <tissue evidence="1">Leaves</tissue>
    </source>
</reference>
<keyword evidence="2" id="KW-1185">Reference proteome</keyword>
<evidence type="ECO:0000313" key="2">
    <source>
        <dbReference type="Proteomes" id="UP001055811"/>
    </source>
</evidence>
<dbReference type="Proteomes" id="UP001055811">
    <property type="component" value="Linkage Group LG04"/>
</dbReference>